<feature type="transmembrane region" description="Helical" evidence="1">
    <location>
        <begin position="390"/>
        <end position="409"/>
    </location>
</feature>
<dbReference type="Pfam" id="PF20270">
    <property type="entry name" value="CATRA-C"/>
    <property type="match status" value="1"/>
</dbReference>
<reference evidence="4 5" key="1">
    <citation type="journal article" date="2019" name="Int. J. Syst. Evol. Microbiol.">
        <title>The Global Catalogue of Microorganisms (GCM) 10K type strain sequencing project: providing services to taxonomists for standard genome sequencing and annotation.</title>
        <authorList>
            <consortium name="The Broad Institute Genomics Platform"/>
            <consortium name="The Broad Institute Genome Sequencing Center for Infectious Disease"/>
            <person name="Wu L."/>
            <person name="Ma J."/>
        </authorList>
    </citation>
    <scope>NUCLEOTIDE SEQUENCE [LARGE SCALE GENOMIC DNA]</scope>
    <source>
        <strain evidence="4 5">JCM 8201</strain>
    </source>
</reference>
<keyword evidence="1" id="KW-1133">Transmembrane helix</keyword>
<evidence type="ECO:0000313" key="5">
    <source>
        <dbReference type="Proteomes" id="UP001501842"/>
    </source>
</evidence>
<proteinExistence type="predicted"/>
<protein>
    <recommendedName>
        <fullName evidence="6">CorA-like Mg2+ transporter protein</fullName>
    </recommendedName>
</protein>
<evidence type="ECO:0000313" key="4">
    <source>
        <dbReference type="EMBL" id="GAA2731352.1"/>
    </source>
</evidence>
<dbReference type="InterPro" id="IPR046923">
    <property type="entry name" value="CATRA-C"/>
</dbReference>
<sequence>MSLRRTALLHHAFFSAVPGHALTPGSPVRQALERTWRRVGDLGFDRRLQSAWPAELPPPEAGLLRPGVKILAARGASDDPGWNQAFAYQLDDTVGVSVLRGLPGPAAAWTALTERWESPDGPGLSETDPPTGVFGLATVLLGLVPAEDWDRLSAPSATGATALGAELADELGLSPGTDAWSSSWFRPKENILGWELPASGVPGTRRVLVVAPETAEVELLHWLWSGPRPGLPVFTGYLRHAAQLRYQYRILTENLQGIRKSIQEVDSGCRYLARMLDQDQLPVDRILAVESTLGQLQLREGGVIARLADIRGMTHAVKTARRNMVAMLGPLAPDDSGGPLHHDSELAQWTLEQLEAEQVFLSSAMTKATEIGRISSVVVAGRLAERRENLFLFQTSLVGSLLMVLAGIQSLQYDVDLPGPLLAPVIALLGALALFLPSSVLHWRRRTPRPDRWARLDLFFAGCVGASLGWLAATGFHLLSHDAAAPPPVSVLSALAGTPLAMFLFDRFRQIMDRRTK</sequence>
<feature type="domain" description="CASPASE and TPR Repeat-Associated N-terminal" evidence="2">
    <location>
        <begin position="28"/>
        <end position="225"/>
    </location>
</feature>
<feature type="transmembrane region" description="Helical" evidence="1">
    <location>
        <begin position="421"/>
        <end position="441"/>
    </location>
</feature>
<keyword evidence="1" id="KW-0812">Transmembrane</keyword>
<feature type="transmembrane region" description="Helical" evidence="1">
    <location>
        <begin position="453"/>
        <end position="473"/>
    </location>
</feature>
<dbReference type="Pfam" id="PF20269">
    <property type="entry name" value="CATRA-N"/>
    <property type="match status" value="1"/>
</dbReference>
<accession>A0ABN3UEK9</accession>
<dbReference type="RefSeq" id="WP_344452787.1">
    <property type="nucleotide sequence ID" value="NZ_BAAATZ010000019.1"/>
</dbReference>
<evidence type="ECO:0000259" key="3">
    <source>
        <dbReference type="Pfam" id="PF20270"/>
    </source>
</evidence>
<feature type="domain" description="CASPASE and TPR Repeat-Associated C-terminal" evidence="3">
    <location>
        <begin position="232"/>
        <end position="367"/>
    </location>
</feature>
<name>A0ABN3UEK9_9ACTN</name>
<evidence type="ECO:0008006" key="6">
    <source>
        <dbReference type="Google" id="ProtNLM"/>
    </source>
</evidence>
<dbReference type="Proteomes" id="UP001501842">
    <property type="component" value="Unassembled WGS sequence"/>
</dbReference>
<keyword evidence="1" id="KW-0472">Membrane</keyword>
<dbReference type="EMBL" id="BAAATZ010000019">
    <property type="protein sequence ID" value="GAA2731352.1"/>
    <property type="molecule type" value="Genomic_DNA"/>
</dbReference>
<organism evidence="4 5">
    <name type="scientific">Actinocorallia aurantiaca</name>
    <dbReference type="NCBI Taxonomy" id="46204"/>
    <lineage>
        <taxon>Bacteria</taxon>
        <taxon>Bacillati</taxon>
        <taxon>Actinomycetota</taxon>
        <taxon>Actinomycetes</taxon>
        <taxon>Streptosporangiales</taxon>
        <taxon>Thermomonosporaceae</taxon>
        <taxon>Actinocorallia</taxon>
    </lineage>
</organism>
<dbReference type="InterPro" id="IPR046922">
    <property type="entry name" value="CATRA-N"/>
</dbReference>
<dbReference type="NCBIfam" id="NF038357">
    <property type="entry name" value="BN6_48550_fam"/>
    <property type="match status" value="1"/>
</dbReference>
<feature type="transmembrane region" description="Helical" evidence="1">
    <location>
        <begin position="485"/>
        <end position="505"/>
    </location>
</feature>
<evidence type="ECO:0000256" key="1">
    <source>
        <dbReference type="SAM" id="Phobius"/>
    </source>
</evidence>
<comment type="caution">
    <text evidence="4">The sequence shown here is derived from an EMBL/GenBank/DDBJ whole genome shotgun (WGS) entry which is preliminary data.</text>
</comment>
<gene>
    <name evidence="4" type="ORF">GCM10010439_46580</name>
</gene>
<keyword evidence="5" id="KW-1185">Reference proteome</keyword>
<evidence type="ECO:0000259" key="2">
    <source>
        <dbReference type="Pfam" id="PF20269"/>
    </source>
</evidence>